<accession>A0A7C4S667</accession>
<evidence type="ECO:0000256" key="1">
    <source>
        <dbReference type="ARBA" id="ARBA00009762"/>
    </source>
</evidence>
<dbReference type="AlphaFoldDB" id="A0A7C4S667"/>
<comment type="similarity">
    <text evidence="1">Belongs to the eukaryotic-type primase small subunit family.</text>
</comment>
<gene>
    <name evidence="2" type="ORF">ENT89_07005</name>
</gene>
<dbReference type="GO" id="GO:0003899">
    <property type="term" value="F:DNA-directed RNA polymerase activity"/>
    <property type="evidence" value="ECO:0007669"/>
    <property type="project" value="InterPro"/>
</dbReference>
<reference evidence="2" key="1">
    <citation type="journal article" date="2020" name="mSystems">
        <title>Genome- and Community-Level Interaction Insights into Carbon Utilization and Element Cycling Functions of Hydrothermarchaeota in Hydrothermal Sediment.</title>
        <authorList>
            <person name="Zhou Z."/>
            <person name="Liu Y."/>
            <person name="Xu W."/>
            <person name="Pan J."/>
            <person name="Luo Z.H."/>
            <person name="Li M."/>
        </authorList>
    </citation>
    <scope>NUCLEOTIDE SEQUENCE [LARGE SCALE GENOMIC DNA]</scope>
    <source>
        <strain evidence="2">SpSt-62</strain>
    </source>
</reference>
<proteinExistence type="inferred from homology"/>
<protein>
    <submittedName>
        <fullName evidence="2">DNA primase</fullName>
    </submittedName>
</protein>
<dbReference type="Gene3D" id="3.90.920.10">
    <property type="entry name" value="DNA primase, PRIM domain"/>
    <property type="match status" value="1"/>
</dbReference>
<dbReference type="Pfam" id="PF01896">
    <property type="entry name" value="DNA_primase_S"/>
    <property type="match status" value="1"/>
</dbReference>
<dbReference type="EMBL" id="DTAK01000054">
    <property type="protein sequence ID" value="HGU59869.1"/>
    <property type="molecule type" value="Genomic_DNA"/>
</dbReference>
<dbReference type="GO" id="GO:0006269">
    <property type="term" value="P:DNA replication, synthesis of primer"/>
    <property type="evidence" value="ECO:0007669"/>
    <property type="project" value="InterPro"/>
</dbReference>
<dbReference type="InterPro" id="IPR002755">
    <property type="entry name" value="DNA_primase_S"/>
</dbReference>
<organism evidence="2">
    <name type="scientific">Geoglobus ahangari</name>
    <dbReference type="NCBI Taxonomy" id="113653"/>
    <lineage>
        <taxon>Archaea</taxon>
        <taxon>Methanobacteriati</taxon>
        <taxon>Methanobacteriota</taxon>
        <taxon>Archaeoglobi</taxon>
        <taxon>Archaeoglobales</taxon>
        <taxon>Archaeoglobaceae</taxon>
        <taxon>Geoglobus</taxon>
    </lineage>
</organism>
<sequence length="263" mass="31217">MQYRFPRGMRISRLEEREKFYRDEFDLRKVEDWLSWREIKNTAFAVIIGRKSNIFLPEFYEKKDKALIITDHGDLKGVLDYIIYYLPEGVYYDRNLYRDLSLCENCSKDCWNCDNFLGQELAFDLDPENVQCPYHGSLEEKVARKDTVSFCMIEFKKVRKNTLRLYEELGQEYKKIEIVFSGRGFHIHVLDGKAFRLSSEERKEIAEHYSDFGIDEWVTSGEMRLIRLPYSLNALVSRICEPLLPGEVDSFDPRFRAKPTSFS</sequence>
<dbReference type="PANTHER" id="PTHR10536">
    <property type="entry name" value="DNA PRIMASE SMALL SUBUNIT"/>
    <property type="match status" value="1"/>
</dbReference>
<name>A0A7C4S667_9EURY</name>
<dbReference type="SUPFAM" id="SSF56747">
    <property type="entry name" value="Prim-pol domain"/>
    <property type="match status" value="1"/>
</dbReference>
<evidence type="ECO:0000313" key="2">
    <source>
        <dbReference type="EMBL" id="HGU59869.1"/>
    </source>
</evidence>
<comment type="caution">
    <text evidence="2">The sequence shown here is derived from an EMBL/GenBank/DDBJ whole genome shotgun (WGS) entry which is preliminary data.</text>
</comment>